<dbReference type="PANTHER" id="PTHR11538">
    <property type="entry name" value="PHENYLALANYL-TRNA SYNTHETASE"/>
    <property type="match status" value="1"/>
</dbReference>
<dbReference type="GO" id="GO:0004826">
    <property type="term" value="F:phenylalanine-tRNA ligase activity"/>
    <property type="evidence" value="ECO:0007669"/>
    <property type="project" value="UniProtKB-UniRule"/>
</dbReference>
<evidence type="ECO:0000256" key="8">
    <source>
        <dbReference type="ARBA" id="ARBA00022840"/>
    </source>
</evidence>
<evidence type="ECO:0000256" key="2">
    <source>
        <dbReference type="ARBA" id="ARBA00010207"/>
    </source>
</evidence>
<dbReference type="GO" id="GO:0000049">
    <property type="term" value="F:tRNA binding"/>
    <property type="evidence" value="ECO:0007669"/>
    <property type="project" value="InterPro"/>
</dbReference>
<feature type="domain" description="Aminoacyl-transfer RNA synthetases class-II family profile" evidence="14">
    <location>
        <begin position="125"/>
        <end position="330"/>
    </location>
</feature>
<evidence type="ECO:0000256" key="4">
    <source>
        <dbReference type="ARBA" id="ARBA00022490"/>
    </source>
</evidence>
<name>A0A1F7U655_9BACT</name>
<evidence type="ECO:0000256" key="7">
    <source>
        <dbReference type="ARBA" id="ARBA00022741"/>
    </source>
</evidence>
<comment type="caution">
    <text evidence="15">The sequence shown here is derived from an EMBL/GenBank/DDBJ whole genome shotgun (WGS) entry which is preliminary data.</text>
</comment>
<dbReference type="InterPro" id="IPR006195">
    <property type="entry name" value="aa-tRNA-synth_II"/>
</dbReference>
<dbReference type="GO" id="GO:0005737">
    <property type="term" value="C:cytoplasm"/>
    <property type="evidence" value="ECO:0007669"/>
    <property type="project" value="UniProtKB-SubCell"/>
</dbReference>
<comment type="subunit">
    <text evidence="3 13">Tetramer of two alpha and two beta subunits.</text>
</comment>
<comment type="similarity">
    <text evidence="2 13">Belongs to the class-II aminoacyl-tRNA synthetase family. Phe-tRNA synthetase alpha subunit type 1 subfamily.</text>
</comment>
<dbReference type="PANTHER" id="PTHR11538:SF41">
    <property type="entry name" value="PHENYLALANINE--TRNA LIGASE, MITOCHONDRIAL"/>
    <property type="match status" value="1"/>
</dbReference>
<sequence>MLDQLEALKAKALAAVTAVKDLPAFDELEISVAGRKSEFNNLLKGLGALTPEERKTIGQRANEIKRELESAFALRRRELEKAAAGAVADREWIDVTVPGTRPPQGHLHLTSRAIREITGIFSGMGFTRVRHPEVEWDWYAFESLNMPGDHPARDEWETFFMDAPAHAKLGKMVLTPHTTSGDVREMQKRQLPVRMINISKTYRRQIDVSHTPMFHQFEGLLIDKVVTVTHLKGVLDRFAKEFFGPDRRTRLRPFHFRFTEPSFEIDISCGVCGGTGLLETGAKCRLCKEGWLELGGAGMLHPNVLRAGDLDPEEWSALAFGWGVERTMMMKSGVKLDDIRELYRNDLRFLEQF</sequence>
<dbReference type="Pfam" id="PF01409">
    <property type="entry name" value="tRNA-synt_2d"/>
    <property type="match status" value="1"/>
</dbReference>
<dbReference type="SUPFAM" id="SSF46589">
    <property type="entry name" value="tRNA-binding arm"/>
    <property type="match status" value="1"/>
</dbReference>
<comment type="subcellular location">
    <subcellularLocation>
        <location evidence="1 13">Cytoplasm</location>
    </subcellularLocation>
</comment>
<dbReference type="HAMAP" id="MF_00281">
    <property type="entry name" value="Phe_tRNA_synth_alpha1"/>
    <property type="match status" value="1"/>
</dbReference>
<keyword evidence="11 13" id="KW-0030">Aminoacyl-tRNA synthetase</keyword>
<keyword evidence="6 13" id="KW-0479">Metal-binding</keyword>
<feature type="binding site" evidence="13">
    <location>
        <position position="260"/>
    </location>
    <ligand>
        <name>Mg(2+)</name>
        <dbReference type="ChEBI" id="CHEBI:18420"/>
        <note>shared with beta subunit</note>
    </ligand>
</feature>
<dbReference type="PROSITE" id="PS50862">
    <property type="entry name" value="AA_TRNA_LIGASE_II"/>
    <property type="match status" value="1"/>
</dbReference>
<dbReference type="SUPFAM" id="SSF55681">
    <property type="entry name" value="Class II aaRS and biotin synthetases"/>
    <property type="match status" value="1"/>
</dbReference>
<evidence type="ECO:0000256" key="1">
    <source>
        <dbReference type="ARBA" id="ARBA00004496"/>
    </source>
</evidence>
<gene>
    <name evidence="13" type="primary">pheS</name>
    <name evidence="15" type="ORF">A3C96_00435</name>
</gene>
<keyword evidence="5 13" id="KW-0436">Ligase</keyword>
<comment type="cofactor">
    <cofactor evidence="13">
        <name>Mg(2+)</name>
        <dbReference type="ChEBI" id="CHEBI:18420"/>
    </cofactor>
    <text evidence="13">Binds 2 magnesium ions per tetramer.</text>
</comment>
<protein>
    <recommendedName>
        <fullName evidence="13">Phenylalanine--tRNA ligase alpha subunit</fullName>
        <ecNumber evidence="13">6.1.1.20</ecNumber>
    </recommendedName>
    <alternativeName>
        <fullName evidence="13">Phenylalanyl-tRNA synthetase alpha subunit</fullName>
        <shortName evidence="13">PheRS</shortName>
    </alternativeName>
</protein>
<organism evidence="15 16">
    <name type="scientific">Candidatus Uhrbacteria bacterium RIFCSPHIGHO2_02_FULL_60_10</name>
    <dbReference type="NCBI Taxonomy" id="1802392"/>
    <lineage>
        <taxon>Bacteria</taxon>
        <taxon>Candidatus Uhriibacteriota</taxon>
    </lineage>
</organism>
<dbReference type="Gene3D" id="3.30.930.10">
    <property type="entry name" value="Bira Bifunctional Protein, Domain 2"/>
    <property type="match status" value="1"/>
</dbReference>
<evidence type="ECO:0000256" key="6">
    <source>
        <dbReference type="ARBA" id="ARBA00022723"/>
    </source>
</evidence>
<accession>A0A1F7U655</accession>
<dbReference type="GO" id="GO:0000287">
    <property type="term" value="F:magnesium ion binding"/>
    <property type="evidence" value="ECO:0007669"/>
    <property type="project" value="UniProtKB-UniRule"/>
</dbReference>
<evidence type="ECO:0000256" key="10">
    <source>
        <dbReference type="ARBA" id="ARBA00022917"/>
    </source>
</evidence>
<evidence type="ECO:0000259" key="14">
    <source>
        <dbReference type="PROSITE" id="PS50862"/>
    </source>
</evidence>
<dbReference type="InterPro" id="IPR045864">
    <property type="entry name" value="aa-tRNA-synth_II/BPL/LPL"/>
</dbReference>
<evidence type="ECO:0000313" key="16">
    <source>
        <dbReference type="Proteomes" id="UP000177088"/>
    </source>
</evidence>
<dbReference type="EC" id="6.1.1.20" evidence="13"/>
<keyword evidence="8 13" id="KW-0067">ATP-binding</keyword>
<evidence type="ECO:0000256" key="5">
    <source>
        <dbReference type="ARBA" id="ARBA00022598"/>
    </source>
</evidence>
<dbReference type="InterPro" id="IPR022911">
    <property type="entry name" value="Phe_tRNA_ligase_alpha1_bac"/>
</dbReference>
<dbReference type="AlphaFoldDB" id="A0A1F7U655"/>
<keyword evidence="9 13" id="KW-0460">Magnesium</keyword>
<evidence type="ECO:0000313" key="15">
    <source>
        <dbReference type="EMBL" id="OGL73224.1"/>
    </source>
</evidence>
<dbReference type="NCBIfam" id="TIGR00468">
    <property type="entry name" value="pheS"/>
    <property type="match status" value="1"/>
</dbReference>
<dbReference type="InterPro" id="IPR004188">
    <property type="entry name" value="Phe-tRNA_ligase_II_N"/>
</dbReference>
<evidence type="ECO:0000256" key="12">
    <source>
        <dbReference type="ARBA" id="ARBA00049255"/>
    </source>
</evidence>
<evidence type="ECO:0000256" key="11">
    <source>
        <dbReference type="ARBA" id="ARBA00023146"/>
    </source>
</evidence>
<keyword evidence="10 13" id="KW-0648">Protein biosynthesis</keyword>
<reference evidence="15 16" key="1">
    <citation type="journal article" date="2016" name="Nat. Commun.">
        <title>Thousands of microbial genomes shed light on interconnected biogeochemical processes in an aquifer system.</title>
        <authorList>
            <person name="Anantharaman K."/>
            <person name="Brown C.T."/>
            <person name="Hug L.A."/>
            <person name="Sharon I."/>
            <person name="Castelle C.J."/>
            <person name="Probst A.J."/>
            <person name="Thomas B.C."/>
            <person name="Singh A."/>
            <person name="Wilkins M.J."/>
            <person name="Karaoz U."/>
            <person name="Brodie E.L."/>
            <person name="Williams K.H."/>
            <person name="Hubbard S.S."/>
            <person name="Banfield J.F."/>
        </authorList>
    </citation>
    <scope>NUCLEOTIDE SEQUENCE [LARGE SCALE GENOMIC DNA]</scope>
</reference>
<keyword evidence="7 13" id="KW-0547">Nucleotide-binding</keyword>
<dbReference type="GO" id="GO:0006432">
    <property type="term" value="P:phenylalanyl-tRNA aminoacylation"/>
    <property type="evidence" value="ECO:0007669"/>
    <property type="project" value="UniProtKB-UniRule"/>
</dbReference>
<evidence type="ECO:0000256" key="9">
    <source>
        <dbReference type="ARBA" id="ARBA00022842"/>
    </source>
</evidence>
<dbReference type="EMBL" id="MGEA01000066">
    <property type="protein sequence ID" value="OGL73224.1"/>
    <property type="molecule type" value="Genomic_DNA"/>
</dbReference>
<evidence type="ECO:0000256" key="13">
    <source>
        <dbReference type="HAMAP-Rule" id="MF_00281"/>
    </source>
</evidence>
<dbReference type="CDD" id="cd00496">
    <property type="entry name" value="PheRS_alpha_core"/>
    <property type="match status" value="1"/>
</dbReference>
<proteinExistence type="inferred from homology"/>
<dbReference type="GO" id="GO:0005524">
    <property type="term" value="F:ATP binding"/>
    <property type="evidence" value="ECO:0007669"/>
    <property type="project" value="UniProtKB-UniRule"/>
</dbReference>
<dbReference type="InterPro" id="IPR002319">
    <property type="entry name" value="Phenylalanyl-tRNA_Synthase"/>
</dbReference>
<dbReference type="InterPro" id="IPR004529">
    <property type="entry name" value="Phe-tRNA-synth_IIc_asu"/>
</dbReference>
<evidence type="ECO:0000256" key="3">
    <source>
        <dbReference type="ARBA" id="ARBA00011209"/>
    </source>
</evidence>
<keyword evidence="4 13" id="KW-0963">Cytoplasm</keyword>
<dbReference type="InterPro" id="IPR010978">
    <property type="entry name" value="tRNA-bd_arm"/>
</dbReference>
<dbReference type="Proteomes" id="UP000177088">
    <property type="component" value="Unassembled WGS sequence"/>
</dbReference>
<comment type="catalytic activity">
    <reaction evidence="12 13">
        <text>tRNA(Phe) + L-phenylalanine + ATP = L-phenylalanyl-tRNA(Phe) + AMP + diphosphate + H(+)</text>
        <dbReference type="Rhea" id="RHEA:19413"/>
        <dbReference type="Rhea" id="RHEA-COMP:9668"/>
        <dbReference type="Rhea" id="RHEA-COMP:9699"/>
        <dbReference type="ChEBI" id="CHEBI:15378"/>
        <dbReference type="ChEBI" id="CHEBI:30616"/>
        <dbReference type="ChEBI" id="CHEBI:33019"/>
        <dbReference type="ChEBI" id="CHEBI:58095"/>
        <dbReference type="ChEBI" id="CHEBI:78442"/>
        <dbReference type="ChEBI" id="CHEBI:78531"/>
        <dbReference type="ChEBI" id="CHEBI:456215"/>
        <dbReference type="EC" id="6.1.1.20"/>
    </reaction>
</comment>
<dbReference type="Pfam" id="PF02912">
    <property type="entry name" value="Phe_tRNA-synt_N"/>
    <property type="match status" value="1"/>
</dbReference>